<dbReference type="VEuPathDB" id="AmoebaDB:EIN_097780"/>
<feature type="compositionally biased region" description="Low complexity" evidence="1">
    <location>
        <begin position="20"/>
        <end position="33"/>
    </location>
</feature>
<feature type="compositionally biased region" description="Polar residues" evidence="1">
    <location>
        <begin position="78"/>
        <end position="89"/>
    </location>
</feature>
<dbReference type="Proteomes" id="UP000014680">
    <property type="component" value="Unassembled WGS sequence"/>
</dbReference>
<keyword evidence="2" id="KW-1133">Transmembrane helix</keyword>
<proteinExistence type="predicted"/>
<keyword evidence="4" id="KW-1185">Reference proteome</keyword>
<dbReference type="GeneID" id="14886419"/>
<accession>A0A0A1U6P1</accession>
<feature type="region of interest" description="Disordered" evidence="1">
    <location>
        <begin position="20"/>
        <end position="41"/>
    </location>
</feature>
<sequence length="236" mass="27017">MNTYTQEAQNIRYSTQQIPQQFAQQEPYQQEEYSVPPSLTQSEQDPMVAHAIAQNTTYNFPTTPDPSVSTYVVPPSQGFTPFHQSSHLPQNKRDEQNNATPVEQKVQSTYLTDMGSVKTENYDTNQVHPENSGFVEVKETQGNNLSSEQYIDLATKLEHIETIPENEIMDDDDSRVIVVKLMLVGIVLYPIYIVIFALFNNSSDKRVRILSFVSMGLFLFMLSLYITLFFLCVYVF</sequence>
<organism evidence="3 4">
    <name type="scientific">Entamoeba invadens IP1</name>
    <dbReference type="NCBI Taxonomy" id="370355"/>
    <lineage>
        <taxon>Eukaryota</taxon>
        <taxon>Amoebozoa</taxon>
        <taxon>Evosea</taxon>
        <taxon>Archamoebae</taxon>
        <taxon>Mastigamoebida</taxon>
        <taxon>Entamoebidae</taxon>
        <taxon>Entamoeba</taxon>
    </lineage>
</organism>
<feature type="region of interest" description="Disordered" evidence="1">
    <location>
        <begin position="78"/>
        <end position="102"/>
    </location>
</feature>
<name>A0A0A1U6P1_ENTIV</name>
<dbReference type="EMBL" id="KB206860">
    <property type="protein sequence ID" value="ELP87491.1"/>
    <property type="molecule type" value="Genomic_DNA"/>
</dbReference>
<evidence type="ECO:0000313" key="4">
    <source>
        <dbReference type="Proteomes" id="UP000014680"/>
    </source>
</evidence>
<feature type="transmembrane region" description="Helical" evidence="2">
    <location>
        <begin position="177"/>
        <end position="199"/>
    </location>
</feature>
<dbReference type="RefSeq" id="XP_004254262.1">
    <property type="nucleotide sequence ID" value="XM_004254214.1"/>
</dbReference>
<dbReference type="KEGG" id="eiv:EIN_097780"/>
<evidence type="ECO:0000256" key="1">
    <source>
        <dbReference type="SAM" id="MobiDB-lite"/>
    </source>
</evidence>
<feature type="transmembrane region" description="Helical" evidence="2">
    <location>
        <begin position="211"/>
        <end position="235"/>
    </location>
</feature>
<reference evidence="3 4" key="1">
    <citation type="submission" date="2012-10" db="EMBL/GenBank/DDBJ databases">
        <authorList>
            <person name="Zafar N."/>
            <person name="Inman J."/>
            <person name="Hall N."/>
            <person name="Lorenzi H."/>
            <person name="Caler E."/>
        </authorList>
    </citation>
    <scope>NUCLEOTIDE SEQUENCE [LARGE SCALE GENOMIC DNA]</scope>
    <source>
        <strain evidence="3 4">IP1</strain>
    </source>
</reference>
<dbReference type="OMA" id="HEQGLEN"/>
<evidence type="ECO:0000256" key="2">
    <source>
        <dbReference type="SAM" id="Phobius"/>
    </source>
</evidence>
<evidence type="ECO:0000313" key="3">
    <source>
        <dbReference type="EMBL" id="ELP87491.1"/>
    </source>
</evidence>
<keyword evidence="2" id="KW-0472">Membrane</keyword>
<protein>
    <submittedName>
        <fullName evidence="3">Uncharacterized protein</fullName>
    </submittedName>
</protein>
<gene>
    <name evidence="3" type="ORF">EIN_097780</name>
</gene>
<keyword evidence="2" id="KW-0812">Transmembrane</keyword>
<dbReference type="AlphaFoldDB" id="A0A0A1U6P1"/>